<dbReference type="FunFam" id="3.40.50.2300:FF:000014">
    <property type="entry name" value="PTS system fructose-like transporter subunit IIB"/>
    <property type="match status" value="1"/>
</dbReference>
<dbReference type="EMBL" id="QLYR01000002">
    <property type="protein sequence ID" value="RAQ29681.1"/>
    <property type="molecule type" value="Genomic_DNA"/>
</dbReference>
<feature type="domain" description="PTS EIIB type-2" evidence="14">
    <location>
        <begin position="176"/>
        <end position="273"/>
    </location>
</feature>
<dbReference type="PROSITE" id="PS51104">
    <property type="entry name" value="PTS_EIIC_TYPE_2"/>
    <property type="match status" value="1"/>
</dbReference>
<organism evidence="16 17">
    <name type="scientific">Hydrogeniiclostridium mannosilyticum</name>
    <dbReference type="NCBI Taxonomy" id="2764322"/>
    <lineage>
        <taxon>Bacteria</taxon>
        <taxon>Bacillati</taxon>
        <taxon>Bacillota</taxon>
        <taxon>Clostridia</taxon>
        <taxon>Eubacteriales</taxon>
        <taxon>Acutalibacteraceae</taxon>
        <taxon>Hydrogeniiclostridium</taxon>
    </lineage>
</organism>
<feature type="domain" description="PTS EIIA type-2" evidence="13">
    <location>
        <begin position="5"/>
        <end position="148"/>
    </location>
</feature>
<dbReference type="SUPFAM" id="SSF55804">
    <property type="entry name" value="Phoshotransferase/anion transport protein"/>
    <property type="match status" value="1"/>
</dbReference>
<dbReference type="GO" id="GO:0005737">
    <property type="term" value="C:cytoplasm"/>
    <property type="evidence" value="ECO:0007669"/>
    <property type="project" value="UniProtKB-SubCell"/>
</dbReference>
<keyword evidence="9 12" id="KW-0812">Transmembrane</keyword>
<dbReference type="InterPro" id="IPR016152">
    <property type="entry name" value="PTrfase/Anion_transptr"/>
</dbReference>
<dbReference type="InterPro" id="IPR050864">
    <property type="entry name" value="Bacterial_PTS_Sugar_Transport"/>
</dbReference>
<dbReference type="NCBIfam" id="TIGR01427">
    <property type="entry name" value="PTS_IIC_fructo"/>
    <property type="match status" value="1"/>
</dbReference>
<comment type="caution">
    <text evidence="16">The sequence shown here is derived from an EMBL/GenBank/DDBJ whole genome shotgun (WGS) entry which is preliminary data.</text>
</comment>
<accession>A0A328UF52</accession>
<dbReference type="FunFam" id="3.40.930.10:FF:000009">
    <property type="entry name" value="PTS system, fructose specific IIABC component"/>
    <property type="match status" value="1"/>
</dbReference>
<dbReference type="InterPro" id="IPR013014">
    <property type="entry name" value="PTS_EIIC_2"/>
</dbReference>
<feature type="transmembrane region" description="Helical" evidence="12">
    <location>
        <begin position="528"/>
        <end position="552"/>
    </location>
</feature>
<evidence type="ECO:0000313" key="16">
    <source>
        <dbReference type="EMBL" id="RAQ29681.1"/>
    </source>
</evidence>
<keyword evidence="7" id="KW-0808">Transferase</keyword>
<dbReference type="GO" id="GO:0005351">
    <property type="term" value="F:carbohydrate:proton symporter activity"/>
    <property type="evidence" value="ECO:0007669"/>
    <property type="project" value="InterPro"/>
</dbReference>
<evidence type="ECO:0000256" key="9">
    <source>
        <dbReference type="ARBA" id="ARBA00022692"/>
    </source>
</evidence>
<evidence type="ECO:0000313" key="17">
    <source>
        <dbReference type="Proteomes" id="UP000249377"/>
    </source>
</evidence>
<reference evidence="16 17" key="1">
    <citation type="submission" date="2018-06" db="EMBL/GenBank/DDBJ databases">
        <title>Noncontiguous genome sequence of Ruminococcaceae bacterium ASD2818.</title>
        <authorList>
            <person name="Chaplin A.V."/>
            <person name="Sokolova S.R."/>
            <person name="Kochetkova T.O."/>
            <person name="Goltsov A.Y."/>
            <person name="Trofimov D.Y."/>
            <person name="Efimov B.A."/>
        </authorList>
    </citation>
    <scope>NUCLEOTIDE SEQUENCE [LARGE SCALE GENOMIC DNA]</scope>
    <source>
        <strain evidence="16 17">ASD2818</strain>
    </source>
</reference>
<feature type="transmembrane region" description="Helical" evidence="12">
    <location>
        <begin position="308"/>
        <end position="327"/>
    </location>
</feature>
<evidence type="ECO:0000256" key="3">
    <source>
        <dbReference type="ARBA" id="ARBA00022448"/>
    </source>
</evidence>
<dbReference type="PROSITE" id="PS51094">
    <property type="entry name" value="PTS_EIIA_TYPE_2"/>
    <property type="match status" value="1"/>
</dbReference>
<sequence>MRIVDLLSKEKILLHTSAADKNAAIDLMVGLQEKGGALTDKEAYKQAILAREAQSSTAIEAGIAVPHAKAGCVREPSLAAVTLDRGVDYGAMDGQPSDLFFMIAAPMDGNVHLEILSHLMVLLMDPAFSAELRAAGDADAFLAVIDRYEQAKYGAQEAAAPAEPVKESLPAEKSGYRILAVTACPTGIAHTYMAAEALEKAGQKLGLPLKAETNGSGGAKNVLTPEEIEAADGIIIAADKNVETARFSGKRVLFVPVSDGIHKPEALIQRIESGNVPVYKHEGAAESSAATKNESAGRQIYKHLMNGVSHMLPFVIGGGILIALAFLFDDAAINPANFGMNTPVAAFFKTVGNAAFSFMLPILAGYIAYSIADRPGLAVGFVGGYLASVGTSFWTISTGSAPIPAGFLGALLAGFAGGYFMLGLRKACDKLPRSLEGIKPILIYPLIGVLFMGAFMCLVNPVMSLINTGLTSFLNSLGESSRILLGAVMAAMMSIDMGGPFNKAAYVTGTGAIATAAAAGAASNDIAYQMMAAVMVGGMVPPIAIALATTFFKKKFTPDERKSGIVNYIMGLCFITEGAIPFAASDPLRVIPSCAVGSAVAGALSMLFQCTLPAPHGGIFVFPVIGNVFGYVVALVAGSIIGMLLLALLRKNRTPEQLSK</sequence>
<dbReference type="Gene3D" id="3.40.930.10">
    <property type="entry name" value="Mannitol-specific EII, Chain A"/>
    <property type="match status" value="1"/>
</dbReference>
<feature type="transmembrane region" description="Helical" evidence="12">
    <location>
        <begin position="347"/>
        <end position="369"/>
    </location>
</feature>
<keyword evidence="8" id="KW-0598">Phosphotransferase system</keyword>
<dbReference type="RefSeq" id="WP_112332111.1">
    <property type="nucleotide sequence ID" value="NZ_JADPHD010000008.1"/>
</dbReference>
<dbReference type="Proteomes" id="UP000249377">
    <property type="component" value="Unassembled WGS sequence"/>
</dbReference>
<feature type="transmembrane region" description="Helical" evidence="12">
    <location>
        <begin position="442"/>
        <end position="466"/>
    </location>
</feature>
<gene>
    <name evidence="16" type="ORF">DPQ25_05105</name>
</gene>
<dbReference type="InterPro" id="IPR036095">
    <property type="entry name" value="PTS_EIIB-like_sf"/>
</dbReference>
<feature type="domain" description="PTS EIIC type-2" evidence="15">
    <location>
        <begin position="300"/>
        <end position="659"/>
    </location>
</feature>
<evidence type="ECO:0000256" key="11">
    <source>
        <dbReference type="ARBA" id="ARBA00023136"/>
    </source>
</evidence>
<comment type="subcellular location">
    <subcellularLocation>
        <location evidence="1">Cell inner membrane</location>
        <topology evidence="1">Multi-pass membrane protein</topology>
    </subcellularLocation>
    <subcellularLocation>
        <location evidence="2">Cytoplasm</location>
    </subcellularLocation>
</comment>
<evidence type="ECO:0000256" key="1">
    <source>
        <dbReference type="ARBA" id="ARBA00004429"/>
    </source>
</evidence>
<dbReference type="InterPro" id="IPR006327">
    <property type="entry name" value="PTS_IIC_fruc"/>
</dbReference>
<keyword evidence="4" id="KW-1003">Cell membrane</keyword>
<evidence type="ECO:0000259" key="15">
    <source>
        <dbReference type="PROSITE" id="PS51104"/>
    </source>
</evidence>
<keyword evidence="11 12" id="KW-0472">Membrane</keyword>
<evidence type="ECO:0000256" key="6">
    <source>
        <dbReference type="ARBA" id="ARBA00022597"/>
    </source>
</evidence>
<dbReference type="SUPFAM" id="SSF52794">
    <property type="entry name" value="PTS system IIB component-like"/>
    <property type="match status" value="1"/>
</dbReference>
<dbReference type="GO" id="GO:0005886">
    <property type="term" value="C:plasma membrane"/>
    <property type="evidence" value="ECO:0007669"/>
    <property type="project" value="UniProtKB-SubCell"/>
</dbReference>
<keyword evidence="17" id="KW-1185">Reference proteome</keyword>
<dbReference type="PROSITE" id="PS51099">
    <property type="entry name" value="PTS_EIIB_TYPE_2"/>
    <property type="match status" value="1"/>
</dbReference>
<evidence type="ECO:0000256" key="5">
    <source>
        <dbReference type="ARBA" id="ARBA00022553"/>
    </source>
</evidence>
<dbReference type="InterPro" id="IPR013011">
    <property type="entry name" value="PTS_EIIB_2"/>
</dbReference>
<evidence type="ECO:0000256" key="2">
    <source>
        <dbReference type="ARBA" id="ARBA00004496"/>
    </source>
</evidence>
<dbReference type="Gene3D" id="3.40.50.2300">
    <property type="match status" value="1"/>
</dbReference>
<feature type="transmembrane region" description="Helical" evidence="12">
    <location>
        <begin position="590"/>
        <end position="608"/>
    </location>
</feature>
<keyword evidence="10 12" id="KW-1133">Transmembrane helix</keyword>
<evidence type="ECO:0000259" key="13">
    <source>
        <dbReference type="PROSITE" id="PS51094"/>
    </source>
</evidence>
<evidence type="ECO:0000259" key="14">
    <source>
        <dbReference type="PROSITE" id="PS51099"/>
    </source>
</evidence>
<dbReference type="GO" id="GO:0090563">
    <property type="term" value="F:protein-phosphocysteine-sugar phosphotransferase activity"/>
    <property type="evidence" value="ECO:0007669"/>
    <property type="project" value="TreeGrafter"/>
</dbReference>
<dbReference type="Pfam" id="PF02302">
    <property type="entry name" value="PTS_IIB"/>
    <property type="match status" value="1"/>
</dbReference>
<dbReference type="Pfam" id="PF02378">
    <property type="entry name" value="PTS_EIIC"/>
    <property type="match status" value="1"/>
</dbReference>
<name>A0A328UF52_9FIRM</name>
<feature type="transmembrane region" description="Helical" evidence="12">
    <location>
        <begin position="620"/>
        <end position="649"/>
    </location>
</feature>
<keyword evidence="6" id="KW-0762">Sugar transport</keyword>
<dbReference type="CDD" id="cd05569">
    <property type="entry name" value="PTS_IIB_fructose"/>
    <property type="match status" value="1"/>
</dbReference>
<feature type="transmembrane region" description="Helical" evidence="12">
    <location>
        <begin position="564"/>
        <end position="584"/>
    </location>
</feature>
<evidence type="ECO:0000256" key="4">
    <source>
        <dbReference type="ARBA" id="ARBA00022475"/>
    </source>
</evidence>
<dbReference type="NCBIfam" id="TIGR00829">
    <property type="entry name" value="FRU"/>
    <property type="match status" value="1"/>
</dbReference>
<dbReference type="InterPro" id="IPR002178">
    <property type="entry name" value="PTS_EIIA_type-2_dom"/>
</dbReference>
<proteinExistence type="predicted"/>
<evidence type="ECO:0000256" key="8">
    <source>
        <dbReference type="ARBA" id="ARBA00022683"/>
    </source>
</evidence>
<evidence type="ECO:0000256" key="12">
    <source>
        <dbReference type="SAM" id="Phobius"/>
    </source>
</evidence>
<dbReference type="GO" id="GO:0009401">
    <property type="term" value="P:phosphoenolpyruvate-dependent sugar phosphotransferase system"/>
    <property type="evidence" value="ECO:0007669"/>
    <property type="project" value="UniProtKB-KW"/>
</dbReference>
<dbReference type="PANTHER" id="PTHR30505">
    <property type="entry name" value="FRUCTOSE-LIKE PERMEASE"/>
    <property type="match status" value="1"/>
</dbReference>
<dbReference type="GO" id="GO:0022877">
    <property type="term" value="F:protein-N(PI)-phosphohistidine-fructose phosphotransferase system transporter activity"/>
    <property type="evidence" value="ECO:0007669"/>
    <property type="project" value="InterPro"/>
</dbReference>
<evidence type="ECO:0000256" key="7">
    <source>
        <dbReference type="ARBA" id="ARBA00022679"/>
    </source>
</evidence>
<dbReference type="InterPro" id="IPR003353">
    <property type="entry name" value="PTS_IIB_fruc"/>
</dbReference>
<protein>
    <submittedName>
        <fullName evidence="16">PTS fructose transporter subunit IIC</fullName>
    </submittedName>
</protein>
<dbReference type="CDD" id="cd00211">
    <property type="entry name" value="PTS_IIA_fru"/>
    <property type="match status" value="1"/>
</dbReference>
<keyword evidence="5" id="KW-0597">Phosphoprotein</keyword>
<dbReference type="PANTHER" id="PTHR30505:SF28">
    <property type="entry name" value="PTS SYSTEM 2-O-ALPHA-MANNOSYL-D-GLYCERATE-SPECIFIC EIIABC COMPONENT"/>
    <property type="match status" value="1"/>
</dbReference>
<keyword evidence="3" id="KW-0813">Transport</keyword>
<dbReference type="InterPro" id="IPR003352">
    <property type="entry name" value="PTS_EIIC"/>
</dbReference>
<feature type="transmembrane region" description="Helical" evidence="12">
    <location>
        <begin position="376"/>
        <end position="397"/>
    </location>
</feature>
<dbReference type="AlphaFoldDB" id="A0A328UF52"/>
<evidence type="ECO:0000256" key="10">
    <source>
        <dbReference type="ARBA" id="ARBA00022989"/>
    </source>
</evidence>
<feature type="transmembrane region" description="Helical" evidence="12">
    <location>
        <begin position="403"/>
        <end position="422"/>
    </location>
</feature>
<dbReference type="InterPro" id="IPR003501">
    <property type="entry name" value="PTS_EIIB_2/3"/>
</dbReference>
<dbReference type="Pfam" id="PF00359">
    <property type="entry name" value="PTS_EIIA_2"/>
    <property type="match status" value="1"/>
</dbReference>